<evidence type="ECO:0000313" key="1">
    <source>
        <dbReference type="EMBL" id="SIS65036.1"/>
    </source>
</evidence>
<gene>
    <name evidence="2" type="ORF">JHX88_13405</name>
    <name evidence="1" type="ORF">SAMN05421772_102273</name>
</gene>
<dbReference type="Proteomes" id="UP001215549">
    <property type="component" value="Chromosome"/>
</dbReference>
<evidence type="ECO:0000313" key="3">
    <source>
        <dbReference type="Proteomes" id="UP000186216"/>
    </source>
</evidence>
<dbReference type="RefSeq" id="WP_076523423.1">
    <property type="nucleotide sequence ID" value="NZ_CP067140.1"/>
</dbReference>
<dbReference type="Proteomes" id="UP000186216">
    <property type="component" value="Unassembled WGS sequence"/>
</dbReference>
<sequence length="76" mass="8048">MLTADEYRRQRDALDSKMAELGNLNALLQLVAWNAAQISAEPGSEIAQLRDAVIGLGSAIDGVMKKDAYDLATGAA</sequence>
<name>A0AA46A4M7_9RHOB</name>
<protein>
    <submittedName>
        <fullName evidence="1">Uncharacterized protein</fullName>
    </submittedName>
</protein>
<dbReference type="EMBL" id="FTOU01000002">
    <property type="protein sequence ID" value="SIS65036.1"/>
    <property type="molecule type" value="Genomic_DNA"/>
</dbReference>
<dbReference type="AlphaFoldDB" id="A0AA46A4M7"/>
<evidence type="ECO:0000313" key="4">
    <source>
        <dbReference type="Proteomes" id="UP001215549"/>
    </source>
</evidence>
<proteinExistence type="predicted"/>
<reference evidence="1 3" key="1">
    <citation type="submission" date="2017-01" db="EMBL/GenBank/DDBJ databases">
        <authorList>
            <person name="Varghese N."/>
            <person name="Submissions S."/>
        </authorList>
    </citation>
    <scope>NUCLEOTIDE SEQUENCE [LARGE SCALE GENOMIC DNA]</scope>
    <source>
        <strain evidence="1 3">DSM 18447</strain>
    </source>
</reference>
<keyword evidence="4" id="KW-1185">Reference proteome</keyword>
<accession>A0AA46A4M7</accession>
<organism evidence="1 3">
    <name type="scientific">Paracoccus saliphilus</name>
    <dbReference type="NCBI Taxonomy" id="405559"/>
    <lineage>
        <taxon>Bacteria</taxon>
        <taxon>Pseudomonadati</taxon>
        <taxon>Pseudomonadota</taxon>
        <taxon>Alphaproteobacteria</taxon>
        <taxon>Rhodobacterales</taxon>
        <taxon>Paracoccaceae</taxon>
        <taxon>Paracoccus</taxon>
    </lineage>
</organism>
<reference evidence="2 4" key="2">
    <citation type="submission" date="2021-01" db="EMBL/GenBank/DDBJ databases">
        <title>Biogeographic distribution of Paracoccus.</title>
        <authorList>
            <person name="Hollensteiner J."/>
            <person name="Leineberger J."/>
            <person name="Brinkhoff T."/>
            <person name="Daniel R."/>
        </authorList>
    </citation>
    <scope>NUCLEOTIDE SEQUENCE [LARGE SCALE GENOMIC DNA]</scope>
    <source>
        <strain evidence="2 4">DSM 18447</strain>
    </source>
</reference>
<dbReference type="EMBL" id="CP067140">
    <property type="protein sequence ID" value="WCR01908.1"/>
    <property type="molecule type" value="Genomic_DNA"/>
</dbReference>
<evidence type="ECO:0000313" key="2">
    <source>
        <dbReference type="EMBL" id="WCR01908.1"/>
    </source>
</evidence>